<keyword evidence="3" id="KW-1133">Transmembrane helix</keyword>
<keyword evidence="5" id="KW-0378">Hydrolase</keyword>
<accession>A0AAV5QLJ6</accession>
<keyword evidence="3" id="KW-0472">Membrane</keyword>
<dbReference type="InterPro" id="IPR046450">
    <property type="entry name" value="PA_dom_sf"/>
</dbReference>
<sequence length="901" mass="101981">MSRDYHQLPTAGGDLPLNPPSYEETHNSNNNNSDHRDSIGSHGSDTSSLSDLEANINFEEFEIDDPNNNLFAQNNASRLLETAGSVSRSIRSGFSSKIVSPITRLLDPIADTWHTITIKFNVIISKFGNPLIIKRFLYVFFVSTLIYLVVSSGLYPTSRASINGQFNDPEILLAYIKSHMDPQNMQENLEYLSSIPHMAGTAGDLALARYINNVYTKVGINPKEFSEVESFVNYPDVARLELKRGEGYDEYIAKLTEPQSIIINDNNTTADETQSSPNQDLPFKAFNFLSMDGKVEAPVVYVNYGRTIDYESLQNIGANFQNSICLGRYGKISAPSKIQIATQHNCKAMVFFKDPQYMDLTQEDNRVVIEKQMVSFPAISSGDVLTPGWPSIDSNPRIPWENSETAPHIPSIPVSYNDILPFFKALNSKGVNINTEDENFKDWGFGNDEMIKELGYSQPWTGTADSGAAAVEALLEVQTNKRESKALWNIVGKIEGSEQSEKAIIIGAQRDASCFGAVNPNTGTVVLLELVKLFTEMQKKLNWEPLRSIYFISIDGSEYNYAGLTEWIEERFREIRKEIFAYIDLGDAVSGDTLEIMAHPAFEALISDVLDNANDPNFKDQTEDNDENTNTDNKLSAVFNNNFQTVRMYGNSYPFLSFVGTPVVQVKYTNAKTEPTDEYSHRYPKNSCLDTFQRFQDLQVDPDMKFHSSVVDIISRIMIKLVDDPIIPYSLDAFVTRVNSYLEDLSQYCLAVAEQKHFDANRALNTGGLTQSMEILKKIGDQLTVWARTWTDIVFTENLGIEPSLLSVHRWDWNSKLIYLQRFPIVETGLPNRAWVKNMLFAPQLYEPEVYQDKETQKKFEWWTFPSVRDAIYQNHWDDAQKEIDQLAQMIKDAADAFFGV</sequence>
<dbReference type="PANTHER" id="PTHR10404">
    <property type="entry name" value="N-ACETYLATED-ALPHA-LINKED ACIDIC DIPEPTIDASE"/>
    <property type="match status" value="1"/>
</dbReference>
<dbReference type="SUPFAM" id="SSF47672">
    <property type="entry name" value="Transferrin receptor-like dimerisation domain"/>
    <property type="match status" value="1"/>
</dbReference>
<dbReference type="Pfam" id="PF04253">
    <property type="entry name" value="TFR_dimer"/>
    <property type="match status" value="1"/>
</dbReference>
<keyword evidence="3" id="KW-0812">Transmembrane</keyword>
<dbReference type="Gene3D" id="3.50.30.30">
    <property type="match status" value="1"/>
</dbReference>
<dbReference type="RefSeq" id="XP_064852826.1">
    <property type="nucleotide sequence ID" value="XM_064996754.1"/>
</dbReference>
<dbReference type="GeneID" id="90073805"/>
<dbReference type="Proteomes" id="UP001360560">
    <property type="component" value="Unassembled WGS sequence"/>
</dbReference>
<comment type="caution">
    <text evidence="5">The sequence shown here is derived from an EMBL/GenBank/DDBJ whole genome shotgun (WGS) entry which is preliminary data.</text>
</comment>
<dbReference type="PANTHER" id="PTHR10404:SF72">
    <property type="entry name" value="ZINC METALLOPROTEASE TRE2-RELATED"/>
    <property type="match status" value="1"/>
</dbReference>
<reference evidence="5 6" key="1">
    <citation type="journal article" date="2023" name="Elife">
        <title>Identification of key yeast species and microbe-microbe interactions impacting larval growth of Drosophila in the wild.</title>
        <authorList>
            <person name="Mure A."/>
            <person name="Sugiura Y."/>
            <person name="Maeda R."/>
            <person name="Honda K."/>
            <person name="Sakurai N."/>
            <person name="Takahashi Y."/>
            <person name="Watada M."/>
            <person name="Katoh T."/>
            <person name="Gotoh A."/>
            <person name="Gotoh Y."/>
            <person name="Taniguchi I."/>
            <person name="Nakamura K."/>
            <person name="Hayashi T."/>
            <person name="Katayama T."/>
            <person name="Uemura T."/>
            <person name="Hattori Y."/>
        </authorList>
    </citation>
    <scope>NUCLEOTIDE SEQUENCE [LARGE SCALE GENOMIC DNA]</scope>
    <source>
        <strain evidence="5 6">SC-9</strain>
    </source>
</reference>
<evidence type="ECO:0000256" key="1">
    <source>
        <dbReference type="ARBA" id="ARBA00005634"/>
    </source>
</evidence>
<comment type="similarity">
    <text evidence="1">Belongs to the peptidase M28 family. M28B subfamily.</text>
</comment>
<evidence type="ECO:0000259" key="4">
    <source>
        <dbReference type="Pfam" id="PF04253"/>
    </source>
</evidence>
<dbReference type="AlphaFoldDB" id="A0AAV5QLJ6"/>
<dbReference type="InterPro" id="IPR036757">
    <property type="entry name" value="TFR-like_dimer_dom_sf"/>
</dbReference>
<dbReference type="GO" id="GO:0004180">
    <property type="term" value="F:carboxypeptidase activity"/>
    <property type="evidence" value="ECO:0007669"/>
    <property type="project" value="TreeGrafter"/>
</dbReference>
<feature type="transmembrane region" description="Helical" evidence="3">
    <location>
        <begin position="136"/>
        <end position="155"/>
    </location>
</feature>
<gene>
    <name evidence="5" type="ORF">DASC09_031550</name>
</gene>
<proteinExistence type="inferred from homology"/>
<dbReference type="SUPFAM" id="SSF53187">
    <property type="entry name" value="Zn-dependent exopeptidases"/>
    <property type="match status" value="1"/>
</dbReference>
<dbReference type="EMBL" id="BTFZ01000011">
    <property type="protein sequence ID" value="GMM35830.1"/>
    <property type="molecule type" value="Genomic_DNA"/>
</dbReference>
<evidence type="ECO:0000313" key="5">
    <source>
        <dbReference type="EMBL" id="GMM35830.1"/>
    </source>
</evidence>
<protein>
    <submittedName>
        <fullName evidence="5">Zinc metalloprotease</fullName>
    </submittedName>
</protein>
<feature type="domain" description="Transferrin receptor-like dimerisation" evidence="4">
    <location>
        <begin position="767"/>
        <end position="898"/>
    </location>
</feature>
<dbReference type="FunFam" id="3.40.630.10:FF:000101">
    <property type="entry name" value="N-acetylated alpha-linked acidic dipeptidase like 1"/>
    <property type="match status" value="1"/>
</dbReference>
<dbReference type="Gene3D" id="3.40.630.10">
    <property type="entry name" value="Zn peptidases"/>
    <property type="match status" value="1"/>
</dbReference>
<organism evidence="5 6">
    <name type="scientific">Saccharomycopsis crataegensis</name>
    <dbReference type="NCBI Taxonomy" id="43959"/>
    <lineage>
        <taxon>Eukaryota</taxon>
        <taxon>Fungi</taxon>
        <taxon>Dikarya</taxon>
        <taxon>Ascomycota</taxon>
        <taxon>Saccharomycotina</taxon>
        <taxon>Saccharomycetes</taxon>
        <taxon>Saccharomycopsidaceae</taxon>
        <taxon>Saccharomycopsis</taxon>
    </lineage>
</organism>
<dbReference type="SUPFAM" id="SSF52025">
    <property type="entry name" value="PA domain"/>
    <property type="match status" value="1"/>
</dbReference>
<keyword evidence="6" id="KW-1185">Reference proteome</keyword>
<feature type="region of interest" description="Disordered" evidence="2">
    <location>
        <begin position="1"/>
        <end position="47"/>
    </location>
</feature>
<keyword evidence="5" id="KW-0645">Protease</keyword>
<dbReference type="GO" id="GO:0008237">
    <property type="term" value="F:metallopeptidase activity"/>
    <property type="evidence" value="ECO:0007669"/>
    <property type="project" value="UniProtKB-KW"/>
</dbReference>
<name>A0AAV5QLJ6_9ASCO</name>
<dbReference type="InterPro" id="IPR039373">
    <property type="entry name" value="Peptidase_M28B"/>
</dbReference>
<evidence type="ECO:0000256" key="2">
    <source>
        <dbReference type="SAM" id="MobiDB-lite"/>
    </source>
</evidence>
<evidence type="ECO:0000256" key="3">
    <source>
        <dbReference type="SAM" id="Phobius"/>
    </source>
</evidence>
<dbReference type="InterPro" id="IPR007365">
    <property type="entry name" value="TFR-like_dimer_dom"/>
</dbReference>
<evidence type="ECO:0000313" key="6">
    <source>
        <dbReference type="Proteomes" id="UP001360560"/>
    </source>
</evidence>
<dbReference type="Gene3D" id="1.20.930.40">
    <property type="entry name" value="Transferrin receptor-like, dimerisation domain"/>
    <property type="match status" value="1"/>
</dbReference>
<keyword evidence="5" id="KW-0482">Metalloprotease</keyword>